<feature type="transmembrane region" description="Helical" evidence="1">
    <location>
        <begin position="177"/>
        <end position="195"/>
    </location>
</feature>
<proteinExistence type="predicted"/>
<reference evidence="2 3" key="1">
    <citation type="submission" date="2024-08" db="EMBL/GenBank/DDBJ databases">
        <title>Sulfate-reducing bacteria isolated from formation water of the oil field in Kazakhstan and description of Pseudodesulfovibrio sp.</title>
        <authorList>
            <person name="Bidzhieva S.K."/>
            <person name="Tourova T.P."/>
            <person name="Grouzdev D.S."/>
            <person name="Beletsky A.V."/>
            <person name="Sokolova D.S."/>
            <person name="Samigullina S.R."/>
            <person name="Poltaraus A.B."/>
            <person name="Avtukh A.N."/>
            <person name="Tereshina V.M."/>
            <person name="Zhaparov N.S."/>
            <person name="Mardanov A.V."/>
            <person name="Nazina T.N."/>
        </authorList>
    </citation>
    <scope>NUCLEOTIDE SEQUENCE [LARGE SCALE GENOMIC DNA]</scope>
    <source>
        <strain evidence="2 3">9FUS</strain>
    </source>
</reference>
<keyword evidence="1" id="KW-0812">Transmembrane</keyword>
<name>A0ABV4K2J9_9BACT</name>
<evidence type="ECO:0000313" key="2">
    <source>
        <dbReference type="EMBL" id="MEZ7196093.1"/>
    </source>
</evidence>
<keyword evidence="1" id="KW-1133">Transmembrane helix</keyword>
<organism evidence="2 3">
    <name type="scientific">Pseudodesulfovibrio karagichevae</name>
    <dbReference type="NCBI Taxonomy" id="3239305"/>
    <lineage>
        <taxon>Bacteria</taxon>
        <taxon>Pseudomonadati</taxon>
        <taxon>Thermodesulfobacteriota</taxon>
        <taxon>Desulfovibrionia</taxon>
        <taxon>Desulfovibrionales</taxon>
        <taxon>Desulfovibrionaceae</taxon>
    </lineage>
</organism>
<feature type="transmembrane region" description="Helical" evidence="1">
    <location>
        <begin position="207"/>
        <end position="226"/>
    </location>
</feature>
<keyword evidence="3" id="KW-1185">Reference proteome</keyword>
<dbReference type="Proteomes" id="UP001568698">
    <property type="component" value="Unassembled WGS sequence"/>
</dbReference>
<feature type="transmembrane region" description="Helical" evidence="1">
    <location>
        <begin position="7"/>
        <end position="25"/>
    </location>
</feature>
<protein>
    <submittedName>
        <fullName evidence="2">Uncharacterized protein</fullName>
    </submittedName>
</protein>
<gene>
    <name evidence="2" type="ORF">AB6M95_04970</name>
</gene>
<feature type="transmembrane region" description="Helical" evidence="1">
    <location>
        <begin position="64"/>
        <end position="83"/>
    </location>
</feature>
<feature type="transmembrane region" description="Helical" evidence="1">
    <location>
        <begin position="31"/>
        <end position="52"/>
    </location>
</feature>
<sequence>MSPFELLLIKLTVTPVMMLAVSLAARKWGGFVGGIISGLPLTSAPIMFFLAIEQGAPFAERAASSALSGLTAVLLTYCFYLHVTRTVSVLMSCLASLAFFAVCSLLTFQAPFANWAIPADLLLIGAIIRSTGATGDKPAPSPKTPSWSIPLRMVASTALLLMVTALAHLIGPHWSGLLSPIPVVAWPLTVFLHKLNGRTEMVAAVRGNAISALGIILFYVVVGNFMVRLGVFAAFSLALLAAVTATLALIMALKAARLRTSASH</sequence>
<evidence type="ECO:0000313" key="3">
    <source>
        <dbReference type="Proteomes" id="UP001568698"/>
    </source>
</evidence>
<dbReference type="EMBL" id="JBGLYH010000009">
    <property type="protein sequence ID" value="MEZ7196093.1"/>
    <property type="molecule type" value="Genomic_DNA"/>
</dbReference>
<feature type="transmembrane region" description="Helical" evidence="1">
    <location>
        <begin position="89"/>
        <end position="108"/>
    </location>
</feature>
<dbReference type="RefSeq" id="WP_371385634.1">
    <property type="nucleotide sequence ID" value="NZ_JBGLYH010000009.1"/>
</dbReference>
<keyword evidence="1" id="KW-0472">Membrane</keyword>
<accession>A0ABV4K2J9</accession>
<feature type="transmembrane region" description="Helical" evidence="1">
    <location>
        <begin position="232"/>
        <end position="253"/>
    </location>
</feature>
<comment type="caution">
    <text evidence="2">The sequence shown here is derived from an EMBL/GenBank/DDBJ whole genome shotgun (WGS) entry which is preliminary data.</text>
</comment>
<evidence type="ECO:0000256" key="1">
    <source>
        <dbReference type="SAM" id="Phobius"/>
    </source>
</evidence>